<feature type="domain" description="SnoaL-like" evidence="2">
    <location>
        <begin position="119"/>
        <end position="238"/>
    </location>
</feature>
<dbReference type="Pfam" id="PF12680">
    <property type="entry name" value="SnoaL_2"/>
    <property type="match status" value="1"/>
</dbReference>
<gene>
    <name evidence="3" type="ORF">WKV53_28290</name>
</gene>
<dbReference type="SUPFAM" id="SSF54427">
    <property type="entry name" value="NTF2-like"/>
    <property type="match status" value="2"/>
</dbReference>
<dbReference type="RefSeq" id="WP_341408220.1">
    <property type="nucleotide sequence ID" value="NZ_JBBUKT010000020.1"/>
</dbReference>
<proteinExistence type="predicted"/>
<reference evidence="3 4" key="1">
    <citation type="submission" date="2024-04" db="EMBL/GenBank/DDBJ databases">
        <title>Luteolibacter sp. isolated from soil.</title>
        <authorList>
            <person name="An J."/>
        </authorList>
    </citation>
    <scope>NUCLEOTIDE SEQUENCE [LARGE SCALE GENOMIC DNA]</scope>
    <source>
        <strain evidence="3 4">Y139</strain>
    </source>
</reference>
<name>A0ABU9B344_9BACT</name>
<comment type="caution">
    <text evidence="3">The sequence shown here is derived from an EMBL/GenBank/DDBJ whole genome shotgun (WGS) entry which is preliminary data.</text>
</comment>
<dbReference type="Proteomes" id="UP001371305">
    <property type="component" value="Unassembled WGS sequence"/>
</dbReference>
<evidence type="ECO:0000259" key="2">
    <source>
        <dbReference type="Pfam" id="PF13474"/>
    </source>
</evidence>
<feature type="domain" description="SnoaL-like" evidence="1">
    <location>
        <begin position="9"/>
        <end position="101"/>
    </location>
</feature>
<dbReference type="Pfam" id="PF13474">
    <property type="entry name" value="SnoaL_3"/>
    <property type="match status" value="1"/>
</dbReference>
<keyword evidence="4" id="KW-1185">Reference proteome</keyword>
<protein>
    <submittedName>
        <fullName evidence="3">Nuclear transport factor 2 family protein</fullName>
    </submittedName>
</protein>
<evidence type="ECO:0000313" key="3">
    <source>
        <dbReference type="EMBL" id="MEK7954449.1"/>
    </source>
</evidence>
<organism evidence="3 4">
    <name type="scientific">Luteolibacter soli</name>
    <dbReference type="NCBI Taxonomy" id="3135280"/>
    <lineage>
        <taxon>Bacteria</taxon>
        <taxon>Pseudomonadati</taxon>
        <taxon>Verrucomicrobiota</taxon>
        <taxon>Verrucomicrobiia</taxon>
        <taxon>Verrucomicrobiales</taxon>
        <taxon>Verrucomicrobiaceae</taxon>
        <taxon>Luteolibacter</taxon>
    </lineage>
</organism>
<dbReference type="InterPro" id="IPR032710">
    <property type="entry name" value="NTF2-like_dom_sf"/>
</dbReference>
<evidence type="ECO:0000313" key="4">
    <source>
        <dbReference type="Proteomes" id="UP001371305"/>
    </source>
</evidence>
<dbReference type="EMBL" id="JBBUKT010000020">
    <property type="protein sequence ID" value="MEK7954449.1"/>
    <property type="molecule type" value="Genomic_DNA"/>
</dbReference>
<dbReference type="InterPro" id="IPR037401">
    <property type="entry name" value="SnoaL-like"/>
</dbReference>
<sequence>MDLYRVLIAAYFAAYEKKDRTALENLLAEDFTFSSPVDDRIDRDRYFQRCWPFSQQAKEFRIEKLLADDEEAFVRYEAVTVSGTAFRNIETFSIREGKIVHVEVYFGSDTADSVRESEIAAVVEAWAEGIRNKDVDAVTRCFIEEPVGFYLAPPLQADEPLKENLSSWFATFDGPLGYEIRDLKISSSGEVAWCHALNHLTGTKAEGERIDLWFRLTLGLKRYGDEWKIVHAHESVPFLMDGSDKAALDLKPTERSE</sequence>
<evidence type="ECO:0000259" key="1">
    <source>
        <dbReference type="Pfam" id="PF12680"/>
    </source>
</evidence>
<dbReference type="Gene3D" id="3.10.450.50">
    <property type="match status" value="2"/>
</dbReference>
<accession>A0ABU9B344</accession>